<evidence type="ECO:0000313" key="4">
    <source>
        <dbReference type="EMBL" id="MCT2584309.1"/>
    </source>
</evidence>
<evidence type="ECO:0000313" key="5">
    <source>
        <dbReference type="Proteomes" id="UP001156441"/>
    </source>
</evidence>
<dbReference type="InterPro" id="IPR047738">
    <property type="entry name" value="SAV_2336-like_N"/>
</dbReference>
<dbReference type="NCBIfam" id="NF041121">
    <property type="entry name" value="SAV_2336_NTERM"/>
    <property type="match status" value="1"/>
</dbReference>
<feature type="domain" description="NB-ARC" evidence="2">
    <location>
        <begin position="654"/>
        <end position="806"/>
    </location>
</feature>
<feature type="compositionally biased region" description="Pro residues" evidence="1">
    <location>
        <begin position="45"/>
        <end position="67"/>
    </location>
</feature>
<dbReference type="Pfam" id="PF00931">
    <property type="entry name" value="NB-ARC"/>
    <property type="match status" value="1"/>
</dbReference>
<feature type="region of interest" description="Disordered" evidence="1">
    <location>
        <begin position="227"/>
        <end position="247"/>
    </location>
</feature>
<feature type="compositionally biased region" description="Low complexity" evidence="1">
    <location>
        <begin position="95"/>
        <end position="106"/>
    </location>
</feature>
<accession>A0ABT2J8W4</accession>
<feature type="compositionally biased region" description="Pro residues" evidence="1">
    <location>
        <begin position="82"/>
        <end position="94"/>
    </location>
</feature>
<organism evidence="4 5">
    <name type="scientific">Actinophytocola gossypii</name>
    <dbReference type="NCBI Taxonomy" id="2812003"/>
    <lineage>
        <taxon>Bacteria</taxon>
        <taxon>Bacillati</taxon>
        <taxon>Actinomycetota</taxon>
        <taxon>Actinomycetes</taxon>
        <taxon>Pseudonocardiales</taxon>
        <taxon>Pseudonocardiaceae</taxon>
    </lineage>
</organism>
<feature type="domain" description="DUF7779" evidence="3">
    <location>
        <begin position="886"/>
        <end position="969"/>
    </location>
</feature>
<dbReference type="SUPFAM" id="SSF48452">
    <property type="entry name" value="TPR-like"/>
    <property type="match status" value="2"/>
</dbReference>
<dbReference type="Pfam" id="PF25000">
    <property type="entry name" value="DUF7779"/>
    <property type="match status" value="1"/>
</dbReference>
<reference evidence="4 5" key="1">
    <citation type="submission" date="2021-02" db="EMBL/GenBank/DDBJ databases">
        <title>Actinophytocola xerophila sp. nov., isolated from soil of cotton cropping field.</title>
        <authorList>
            <person name="Huang R."/>
            <person name="Chen X."/>
            <person name="Ge X."/>
            <person name="Liu W."/>
        </authorList>
    </citation>
    <scope>NUCLEOTIDE SEQUENCE [LARGE SCALE GENOMIC DNA]</scope>
    <source>
        <strain evidence="4 5">S1-96</strain>
    </source>
</reference>
<dbReference type="InterPro" id="IPR011990">
    <property type="entry name" value="TPR-like_helical_dom_sf"/>
</dbReference>
<feature type="region of interest" description="Disordered" evidence="1">
    <location>
        <begin position="552"/>
        <end position="645"/>
    </location>
</feature>
<protein>
    <submittedName>
        <fullName evidence="4">Tetratricopeptide repeat protein</fullName>
    </submittedName>
</protein>
<dbReference type="InterPro" id="IPR027417">
    <property type="entry name" value="P-loop_NTPase"/>
</dbReference>
<feature type="compositionally biased region" description="Basic and acidic residues" evidence="1">
    <location>
        <begin position="68"/>
        <end position="77"/>
    </location>
</feature>
<dbReference type="PANTHER" id="PTHR46082">
    <property type="entry name" value="ATP/GTP-BINDING PROTEIN-RELATED"/>
    <property type="match status" value="1"/>
</dbReference>
<evidence type="ECO:0000259" key="2">
    <source>
        <dbReference type="Pfam" id="PF00931"/>
    </source>
</evidence>
<dbReference type="Pfam" id="PF13374">
    <property type="entry name" value="TPR_10"/>
    <property type="match status" value="3"/>
</dbReference>
<feature type="region of interest" description="Disordered" evidence="1">
    <location>
        <begin position="1"/>
        <end position="113"/>
    </location>
</feature>
<name>A0ABT2J8W4_9PSEU</name>
<evidence type="ECO:0000256" key="1">
    <source>
        <dbReference type="SAM" id="MobiDB-lite"/>
    </source>
</evidence>
<dbReference type="PANTHER" id="PTHR46082:SF6">
    <property type="entry name" value="AAA+ ATPASE DOMAIN-CONTAINING PROTEIN-RELATED"/>
    <property type="match status" value="1"/>
</dbReference>
<dbReference type="EMBL" id="JAFFZE010000012">
    <property type="protein sequence ID" value="MCT2584309.1"/>
    <property type="molecule type" value="Genomic_DNA"/>
</dbReference>
<keyword evidence="5" id="KW-1185">Reference proteome</keyword>
<sequence length="1461" mass="160487">MVRPAGVPEQRPAPPAESPTPHGRDIEDLTWTDVADVLWLASATAPPPVPTPEAPEPHEQPPPPVPRPEPEPPRYDSTDVPVPAPPPPPAPEPVAPETAAEPAGRAPRPELRLLPGDGVAPAAIALPRSLDFFRALRTLKRDIPSRRDGDVVLDEEATAEQAAETGLWWPVTKSRMERWLDLTLVVDNSPSMSLWHSRVAAFVALLEQLGAFRSIHVRLLDTERSADGPRPVLRGGTPGAPARDPAEVLDSSGRRAVLLLTDGIGEVCRPEVLHPVLSRWGRRMAVTVVNLLPRWLWGQGGLDPHRARMNVGGALKPNARWTFTLSDTSLAFEPIAPPGAVPVPVIELRPRWLSWWARLVAGEHRGAVDGAVLLATDRPRAARREPADEALSPRERVQRFRSVASPPALRLATLLAALPARLDVAEVIARRFVPEAGSEHLGELVASGLVVYAPELREKGSTWDTGGTLEFPQAVRELLLSGARRSETASVVRVAAAHFGERIPVLGHLRDAIADPHNTPDPERTPDSADDVVLEGVVMRALSGPYLSRADRIRHAEPRDPSVIPASESITKPIKSRPDPTASEPMRETTTERVDRSQDLVPVRHSDTDAEQATRPLVHPSVSGRTFPERQPDDPPPVWGNVPPRNPNFTGRDELLEQLEKRLNAGGTTAVLPSALHGMGGIGKTHMATEYIYRHLQDYDVIWWIDAAQTAQIRAGLTELARMLGLPAETNVAIPAVLEALRTGRPFRRWLLVFDAADSPSAVLPYFPRNGPGEILITSRNADWAGVARPLELAVFKREESIELLGRRGPEIPTEDADALADKLGDLPLAIEQAAAWRAVTGMPVHEYLRLFDESVAEILDTASAPDYEVSVAAAWNVSFDELRTRNPAAHQILHICAFFSPEPISRDLFTGVSRVVSISPELDAALRDPIKLARAIRDINRYGLAKIDHGNNTIQLHRLVQLVLRNRVMAPQMHAQMQHGAHQLLAALDPNDPESSRSWPRYRELLPHAIAANVMNCDESWPRQLVINLMRFLSEWRDHEEAAKLALAAHEHFTRTLGPTDPQTMDVSARLGRYLAAVGRYSEAAELNQRTLALRLQVSGEENEEVFALQRNIVFDLRVQGDFAAATKLSEEIYFKSRRMFGDDDPETLHAAYQHGISLRLSGEYRAAAELDQETYRRQTEVLGPDQPRTFNTRAACVVDIREAGEYGQARVMQEKHAEQFRIRYGDDHPDAVTHAFLLAISRRKDGDHKGALALSGNALASFRRAYGEGHATTMACALAHSIDLRHAGELGAARELGEQTFERYRRNFGEHHPHTLGVSVDLGVTLRQQGDVEAARELDERALEHFRAGIGPDHPYAIVASINLASDLSLLGNLEKAIELGTDAVDRSGRVLGGDHPTTLAAAFNLGLALDAAGRQDDARPYREPVISKYRTVLGEAHPGTQAAGRGVRAECDIDPMLM</sequence>
<dbReference type="InterPro" id="IPR056681">
    <property type="entry name" value="DUF7779"/>
</dbReference>
<dbReference type="InterPro" id="IPR002182">
    <property type="entry name" value="NB-ARC"/>
</dbReference>
<dbReference type="InterPro" id="IPR053137">
    <property type="entry name" value="NLR-like"/>
</dbReference>
<dbReference type="Gene3D" id="1.25.40.10">
    <property type="entry name" value="Tetratricopeptide repeat domain"/>
    <property type="match status" value="3"/>
</dbReference>
<gene>
    <name evidence="4" type="ORF">JT362_14380</name>
</gene>
<dbReference type="SUPFAM" id="SSF52540">
    <property type="entry name" value="P-loop containing nucleoside triphosphate hydrolases"/>
    <property type="match status" value="1"/>
</dbReference>
<feature type="compositionally biased region" description="Basic and acidic residues" evidence="1">
    <location>
        <begin position="585"/>
        <end position="608"/>
    </location>
</feature>
<dbReference type="Proteomes" id="UP001156441">
    <property type="component" value="Unassembled WGS sequence"/>
</dbReference>
<dbReference type="NCBIfam" id="NF040586">
    <property type="entry name" value="FxSxx_TPR"/>
    <property type="match status" value="1"/>
</dbReference>
<proteinExistence type="predicted"/>
<dbReference type="Pfam" id="PF13424">
    <property type="entry name" value="TPR_12"/>
    <property type="match status" value="2"/>
</dbReference>
<dbReference type="Gene3D" id="3.40.50.300">
    <property type="entry name" value="P-loop containing nucleotide triphosphate hydrolases"/>
    <property type="match status" value="1"/>
</dbReference>
<comment type="caution">
    <text evidence="4">The sequence shown here is derived from an EMBL/GenBank/DDBJ whole genome shotgun (WGS) entry which is preliminary data.</text>
</comment>
<evidence type="ECO:0000259" key="3">
    <source>
        <dbReference type="Pfam" id="PF25000"/>
    </source>
</evidence>